<dbReference type="Gene3D" id="3.40.50.720">
    <property type="entry name" value="NAD(P)-binding Rossmann-like Domain"/>
    <property type="match status" value="1"/>
</dbReference>
<dbReference type="PANTHER" id="PTHR11645:SF0">
    <property type="entry name" value="PYRROLINE-5-CARBOXYLATE REDUCTASE 3"/>
    <property type="match status" value="1"/>
</dbReference>
<dbReference type="HAMAP" id="MF_01925">
    <property type="entry name" value="P5C_reductase"/>
    <property type="match status" value="1"/>
</dbReference>
<protein>
    <submittedName>
        <fullName evidence="5">Pyrroline-5-carboxylate reductase</fullName>
        <ecNumber evidence="5">1.5.1.2</ecNumber>
    </submittedName>
</protein>
<dbReference type="InterPro" id="IPR000304">
    <property type="entry name" value="Pyrroline-COOH_reductase"/>
</dbReference>
<dbReference type="PANTHER" id="PTHR11645">
    <property type="entry name" value="PYRROLINE-5-CARBOXYLATE REDUCTASE"/>
    <property type="match status" value="1"/>
</dbReference>
<dbReference type="SUPFAM" id="SSF48179">
    <property type="entry name" value="6-phosphogluconate dehydrogenase C-terminal domain-like"/>
    <property type="match status" value="1"/>
</dbReference>
<gene>
    <name evidence="5" type="primary">proC_39</name>
    <name evidence="5" type="ORF">SDC9_151848</name>
</gene>
<dbReference type="FunFam" id="1.10.3730.10:FF:000001">
    <property type="entry name" value="Pyrroline-5-carboxylate reductase"/>
    <property type="match status" value="1"/>
</dbReference>
<name>A0A645ERD0_9ZZZZ</name>
<dbReference type="AlphaFoldDB" id="A0A645ERD0"/>
<evidence type="ECO:0000256" key="1">
    <source>
        <dbReference type="ARBA" id="ARBA00005525"/>
    </source>
</evidence>
<dbReference type="EMBL" id="VSSQ01050520">
    <property type="protein sequence ID" value="MPN04605.1"/>
    <property type="molecule type" value="Genomic_DNA"/>
</dbReference>
<dbReference type="Pfam" id="PF14748">
    <property type="entry name" value="P5CR_dimer"/>
    <property type="match status" value="1"/>
</dbReference>
<evidence type="ECO:0000256" key="2">
    <source>
        <dbReference type="ARBA" id="ARBA00022857"/>
    </source>
</evidence>
<organism evidence="5">
    <name type="scientific">bioreactor metagenome</name>
    <dbReference type="NCBI Taxonomy" id="1076179"/>
    <lineage>
        <taxon>unclassified sequences</taxon>
        <taxon>metagenomes</taxon>
        <taxon>ecological metagenomes</taxon>
    </lineage>
</organism>
<dbReference type="SUPFAM" id="SSF51735">
    <property type="entry name" value="NAD(P)-binding Rossmann-fold domains"/>
    <property type="match status" value="1"/>
</dbReference>
<evidence type="ECO:0000256" key="3">
    <source>
        <dbReference type="ARBA" id="ARBA00023002"/>
    </source>
</evidence>
<reference evidence="5" key="1">
    <citation type="submission" date="2019-08" db="EMBL/GenBank/DDBJ databases">
        <authorList>
            <person name="Kucharzyk K."/>
            <person name="Murdoch R.W."/>
            <person name="Higgins S."/>
            <person name="Loffler F."/>
        </authorList>
    </citation>
    <scope>NUCLEOTIDE SEQUENCE</scope>
</reference>
<proteinExistence type="inferred from homology"/>
<keyword evidence="3 5" id="KW-0560">Oxidoreductase</keyword>
<feature type="domain" description="Pyrroline-5-carboxylate reductase dimerisation" evidence="4">
    <location>
        <begin position="66"/>
        <end position="167"/>
    </location>
</feature>
<dbReference type="InterPro" id="IPR029036">
    <property type="entry name" value="P5CR_dimer"/>
</dbReference>
<dbReference type="InterPro" id="IPR036291">
    <property type="entry name" value="NAD(P)-bd_dom_sf"/>
</dbReference>
<accession>A0A645ERD0</accession>
<comment type="caution">
    <text evidence="5">The sequence shown here is derived from an EMBL/GenBank/DDBJ whole genome shotgun (WGS) entry which is preliminary data.</text>
</comment>
<sequence>MAAGLSMARIREMAGGDYPVIRMMPNTAALVGESMTLLSAVGAERAEVDQLREILASSGRFDEVEEALIDAGGCVSGCGPAYAYLFLEALADGAVACGVPRAKARQYAAQSLLGASKMALESGKHTGELKDGVCSPGGSTIEGVQALEEDGLRAAAMHAVRAAYDKTLLLGKQ</sequence>
<evidence type="ECO:0000313" key="5">
    <source>
        <dbReference type="EMBL" id="MPN04605.1"/>
    </source>
</evidence>
<dbReference type="Gene3D" id="1.10.3730.10">
    <property type="entry name" value="ProC C-terminal domain-like"/>
    <property type="match status" value="1"/>
</dbReference>
<dbReference type="GO" id="GO:0004735">
    <property type="term" value="F:pyrroline-5-carboxylate reductase activity"/>
    <property type="evidence" value="ECO:0007669"/>
    <property type="project" value="UniProtKB-EC"/>
</dbReference>
<dbReference type="GO" id="GO:0055129">
    <property type="term" value="P:L-proline biosynthetic process"/>
    <property type="evidence" value="ECO:0007669"/>
    <property type="project" value="TreeGrafter"/>
</dbReference>
<dbReference type="InterPro" id="IPR008927">
    <property type="entry name" value="6-PGluconate_DH-like_C_sf"/>
</dbReference>
<evidence type="ECO:0000259" key="4">
    <source>
        <dbReference type="Pfam" id="PF14748"/>
    </source>
</evidence>
<dbReference type="EC" id="1.5.1.2" evidence="5"/>
<keyword evidence="2" id="KW-0521">NADP</keyword>
<comment type="similarity">
    <text evidence="1">Belongs to the pyrroline-5-carboxylate reductase family.</text>
</comment>